<dbReference type="RefSeq" id="WP_088233891.1">
    <property type="nucleotide sequence ID" value="NZ_NIPV01000088.1"/>
</dbReference>
<dbReference type="OrthoDB" id="7866512at2"/>
<dbReference type="Proteomes" id="UP000196640">
    <property type="component" value="Unassembled WGS sequence"/>
</dbReference>
<evidence type="ECO:0000313" key="4">
    <source>
        <dbReference type="Proteomes" id="UP000214673"/>
    </source>
</evidence>
<dbReference type="EMBL" id="NIPX01000030">
    <property type="protein sequence ID" value="OWJ82024.1"/>
    <property type="molecule type" value="Genomic_DNA"/>
</dbReference>
<evidence type="ECO:0000313" key="1">
    <source>
        <dbReference type="EMBL" id="OWJ73813.1"/>
    </source>
</evidence>
<accession>A0A225CPZ4</accession>
<dbReference type="Proteomes" id="UP000214673">
    <property type="component" value="Unassembled WGS sequence"/>
</dbReference>
<evidence type="ECO:0000313" key="3">
    <source>
        <dbReference type="Proteomes" id="UP000196640"/>
    </source>
</evidence>
<protein>
    <submittedName>
        <fullName evidence="2">Uncharacterized protein</fullName>
    </submittedName>
</protein>
<reference evidence="3 4" key="1">
    <citation type="submission" date="2016-11" db="EMBL/GenBank/DDBJ databases">
        <title>Comparison of Traditional DNA-DNA Hybridization with In Silico Genomic Analysis.</title>
        <authorList>
            <person name="Nicholson A.C."/>
            <person name="Sammons S."/>
            <person name="Humrighouse B.W."/>
            <person name="Graziano J."/>
            <person name="Lasker B."/>
            <person name="Whitney A.M."/>
            <person name="Mcquiston J.R."/>
        </authorList>
    </citation>
    <scope>NUCLEOTIDE SEQUENCE [LARGE SCALE GENOMIC DNA]</scope>
    <source>
        <strain evidence="1 4">H1892</strain>
        <strain evidence="2 3">H2381</strain>
    </source>
</reference>
<organism evidence="2 3">
    <name type="scientific">Haematobacter missouriensis</name>
    <dbReference type="NCBI Taxonomy" id="366616"/>
    <lineage>
        <taxon>Bacteria</taxon>
        <taxon>Pseudomonadati</taxon>
        <taxon>Pseudomonadota</taxon>
        <taxon>Alphaproteobacteria</taxon>
        <taxon>Rhodobacterales</taxon>
        <taxon>Paracoccaceae</taxon>
        <taxon>Haematobacter</taxon>
    </lineage>
</organism>
<gene>
    <name evidence="2" type="ORF">CDV52_15885</name>
    <name evidence="1" type="ORF">CDV53_14915</name>
</gene>
<evidence type="ECO:0000313" key="2">
    <source>
        <dbReference type="EMBL" id="OWJ82024.1"/>
    </source>
</evidence>
<dbReference type="AlphaFoldDB" id="A0A225CPZ4"/>
<keyword evidence="4" id="KW-1185">Reference proteome</keyword>
<proteinExistence type="predicted"/>
<dbReference type="EMBL" id="NIPV01000088">
    <property type="protein sequence ID" value="OWJ73813.1"/>
    <property type="molecule type" value="Genomic_DNA"/>
</dbReference>
<sequence length="93" mass="10715">MRKIYHRIYLAGYGGWQMPRRLRKLIAGTQAHRAWLLGVTGCFEQDGVRYGPAFPYGAAHQHDNPDDEWSDPMTKPFSVKECLSSAIFWKARC</sequence>
<comment type="caution">
    <text evidence="2">The sequence shown here is derived from an EMBL/GenBank/DDBJ whole genome shotgun (WGS) entry which is preliminary data.</text>
</comment>
<name>A0A225CPZ4_9RHOB</name>